<protein>
    <submittedName>
        <fullName evidence="3">Uncharacterized protein</fullName>
    </submittedName>
</protein>
<dbReference type="EMBL" id="CAJNNW010025223">
    <property type="protein sequence ID" value="CAE8676298.1"/>
    <property type="molecule type" value="Genomic_DNA"/>
</dbReference>
<feature type="coiled-coil region" evidence="1">
    <location>
        <begin position="504"/>
        <end position="531"/>
    </location>
</feature>
<feature type="compositionally biased region" description="Basic and acidic residues" evidence="2">
    <location>
        <begin position="148"/>
        <end position="166"/>
    </location>
</feature>
<dbReference type="Proteomes" id="UP000626109">
    <property type="component" value="Unassembled WGS sequence"/>
</dbReference>
<comment type="caution">
    <text evidence="3">The sequence shown here is derived from an EMBL/GenBank/DDBJ whole genome shotgun (WGS) entry which is preliminary data.</text>
</comment>
<feature type="compositionally biased region" description="Basic and acidic residues" evidence="2">
    <location>
        <begin position="114"/>
        <end position="123"/>
    </location>
</feature>
<evidence type="ECO:0000256" key="2">
    <source>
        <dbReference type="SAM" id="MobiDB-lite"/>
    </source>
</evidence>
<evidence type="ECO:0000313" key="4">
    <source>
        <dbReference type="Proteomes" id="UP000626109"/>
    </source>
</evidence>
<evidence type="ECO:0000313" key="3">
    <source>
        <dbReference type="EMBL" id="CAE8676298.1"/>
    </source>
</evidence>
<dbReference type="AlphaFoldDB" id="A0A813JEV7"/>
<proteinExistence type="predicted"/>
<accession>A0A813JEV7</accession>
<keyword evidence="1" id="KW-0175">Coiled coil</keyword>
<feature type="region of interest" description="Disordered" evidence="2">
    <location>
        <begin position="100"/>
        <end position="166"/>
    </location>
</feature>
<name>A0A813JEV7_POLGL</name>
<reference evidence="3" key="1">
    <citation type="submission" date="2021-02" db="EMBL/GenBank/DDBJ databases">
        <authorList>
            <person name="Dougan E. K."/>
            <person name="Rhodes N."/>
            <person name="Thang M."/>
            <person name="Chan C."/>
        </authorList>
    </citation>
    <scope>NUCLEOTIDE SEQUENCE</scope>
</reference>
<evidence type="ECO:0000256" key="1">
    <source>
        <dbReference type="SAM" id="Coils"/>
    </source>
</evidence>
<organism evidence="3 4">
    <name type="scientific">Polarella glacialis</name>
    <name type="common">Dinoflagellate</name>
    <dbReference type="NCBI Taxonomy" id="89957"/>
    <lineage>
        <taxon>Eukaryota</taxon>
        <taxon>Sar</taxon>
        <taxon>Alveolata</taxon>
        <taxon>Dinophyceae</taxon>
        <taxon>Suessiales</taxon>
        <taxon>Suessiaceae</taxon>
        <taxon>Polarella</taxon>
    </lineage>
</organism>
<feature type="non-terminal residue" evidence="3">
    <location>
        <position position="786"/>
    </location>
</feature>
<feature type="non-terminal residue" evidence="3">
    <location>
        <position position="1"/>
    </location>
</feature>
<gene>
    <name evidence="3" type="ORF">PGLA2088_LOCUS19803</name>
</gene>
<sequence length="786" mass="89216">TIPQQGEAQPPARPEVVGMGSHANLTTLTRPGQTLCEALQETAQGMSDHLEKHFTGWSPQAEVDANIEQNKRRYREKEAEKKARDAELWRRGQAILDEQKLLAGTSDGNAKDAALQERPHTGDSRGTLNSRDKSSARGYLPGFSQGCRGDHPSSDSPEPTDHQSAEREEFLRQIAGDPGSIFWNPHHMKADLHDLLDQMHTHDLDQMLHENLKDLTTVTDANKNLDENMNRRLQMSEELHTAANGMVEGLQSRLEKADQKSGKSMMQCQTFGFEMAKCIRSAILTKEKIRQALLSELDLAITDEKRAMLEERRRMCHELTSKLIDVRRREEEEGSGTKTPPHISELKERILRKDRKHAKLKVVHEGLQLRVVALEKALGHIELGNFDNITDVHVLEIIEEAKGNTYQRVFTPLIRKLEQQYQLDLPDEELPDELVARKDELEAQIAEVDDEIAKIAELEVATQGYLVTMNQVPMVGGGFSCQTADFGGMFEVSNYADAMPQFTQEEAQKLKANLQREVRILHRELHKLSGEVPSRYSGLLNNAIATCRTMQTQREHFLTHLRNLKQPFLKDLRSVIPKNLTPEQAKKFEEEDRLLAEVTEAWCKEEARLAGGCTDLTERAKFIETMAEKGEQEMRQLLKYIEKNRWACSDKLAGTNTHGDSKEPVSVAPSLLFNVTRKLQKKKTLSLLQQLDTDAVEIAQTEKLAKVAKPNRTSWEKLRGSNKTHRGSLSFFLDNADENIEDDLKKAELEEFSGFKDEDNFVGNVFTSQREEHLLVLDKFKKMGAE</sequence>